<keyword evidence="2 7" id="KW-0812">Transmembrane</keyword>
<dbReference type="PANTHER" id="PTHR31260">
    <property type="entry name" value="CYSTATIN/MONELLIN SUPERFAMILY PROTEIN"/>
    <property type="match status" value="1"/>
</dbReference>
<feature type="transmembrane region" description="Helical" evidence="7">
    <location>
        <begin position="187"/>
        <end position="203"/>
    </location>
</feature>
<keyword evidence="11" id="KW-1185">Reference proteome</keyword>
<proteinExistence type="predicted"/>
<feature type="domain" description="Reticulon" evidence="8">
    <location>
        <begin position="176"/>
        <end position="287"/>
    </location>
</feature>
<dbReference type="EMBL" id="QGKV02000649">
    <property type="protein sequence ID" value="KAF3579233.1"/>
    <property type="molecule type" value="Genomic_DNA"/>
</dbReference>
<keyword evidence="4 7" id="KW-1133">Transmembrane helix</keyword>
<dbReference type="Pfam" id="PF02453">
    <property type="entry name" value="Reticulon"/>
    <property type="match status" value="1"/>
</dbReference>
<comment type="subcellular location">
    <subcellularLocation>
        <location evidence="1">Endoplasmic reticulum membrane</location>
        <topology evidence="1">Multi-pass membrane protein</topology>
    </subcellularLocation>
</comment>
<evidence type="ECO:0000313" key="10">
    <source>
        <dbReference type="EMBL" id="KAF3579233.1"/>
    </source>
</evidence>
<evidence type="ECO:0000256" key="1">
    <source>
        <dbReference type="ARBA" id="ARBA00004477"/>
    </source>
</evidence>
<dbReference type="Proteomes" id="UP000266723">
    <property type="component" value="Unassembled WGS sequence"/>
</dbReference>
<protein>
    <recommendedName>
        <fullName evidence="12">VQ domain-containing protein</fullName>
    </recommendedName>
</protein>
<feature type="region of interest" description="Disordered" evidence="6">
    <location>
        <begin position="62"/>
        <end position="91"/>
    </location>
</feature>
<comment type="caution">
    <text evidence="10">The sequence shown here is derived from an EMBL/GenBank/DDBJ whole genome shotgun (WGS) entry which is preliminary data.</text>
</comment>
<evidence type="ECO:0000259" key="8">
    <source>
        <dbReference type="Pfam" id="PF02453"/>
    </source>
</evidence>
<evidence type="ECO:0000256" key="7">
    <source>
        <dbReference type="SAM" id="Phobius"/>
    </source>
</evidence>
<keyword evidence="3" id="KW-0256">Endoplasmic reticulum</keyword>
<dbReference type="InterPro" id="IPR008889">
    <property type="entry name" value="VQ"/>
</dbReference>
<name>A0ABQ7DME4_BRACR</name>
<evidence type="ECO:0000256" key="6">
    <source>
        <dbReference type="SAM" id="MobiDB-lite"/>
    </source>
</evidence>
<evidence type="ECO:0000256" key="2">
    <source>
        <dbReference type="ARBA" id="ARBA00022692"/>
    </source>
</evidence>
<dbReference type="InterPro" id="IPR006462">
    <property type="entry name" value="MS5"/>
</dbReference>
<evidence type="ECO:0000256" key="5">
    <source>
        <dbReference type="ARBA" id="ARBA00023136"/>
    </source>
</evidence>
<evidence type="ECO:0000313" key="11">
    <source>
        <dbReference type="Proteomes" id="UP000266723"/>
    </source>
</evidence>
<organism evidence="10 11">
    <name type="scientific">Brassica cretica</name>
    <name type="common">Mustard</name>
    <dbReference type="NCBI Taxonomy" id="69181"/>
    <lineage>
        <taxon>Eukaryota</taxon>
        <taxon>Viridiplantae</taxon>
        <taxon>Streptophyta</taxon>
        <taxon>Embryophyta</taxon>
        <taxon>Tracheophyta</taxon>
        <taxon>Spermatophyta</taxon>
        <taxon>Magnoliopsida</taxon>
        <taxon>eudicotyledons</taxon>
        <taxon>Gunneridae</taxon>
        <taxon>Pentapetalae</taxon>
        <taxon>rosids</taxon>
        <taxon>malvids</taxon>
        <taxon>Brassicales</taxon>
        <taxon>Brassicaceae</taxon>
        <taxon>Brassiceae</taxon>
        <taxon>Brassica</taxon>
    </lineage>
</organism>
<accession>A0ABQ7DME4</accession>
<feature type="domain" description="VQ" evidence="9">
    <location>
        <begin position="39"/>
        <end position="65"/>
    </location>
</feature>
<dbReference type="InterPro" id="IPR003388">
    <property type="entry name" value="Reticulon"/>
</dbReference>
<evidence type="ECO:0000259" key="9">
    <source>
        <dbReference type="Pfam" id="PF05678"/>
    </source>
</evidence>
<dbReference type="Pfam" id="PF05678">
    <property type="entry name" value="VQ"/>
    <property type="match status" value="1"/>
</dbReference>
<evidence type="ECO:0000256" key="4">
    <source>
        <dbReference type="ARBA" id="ARBA00022989"/>
    </source>
</evidence>
<evidence type="ECO:0008006" key="12">
    <source>
        <dbReference type="Google" id="ProtNLM"/>
    </source>
</evidence>
<sequence>MEVTPYHQSFNEGSSYRVSMNKNSQVISKIKPKIRIIHIFAPEVIKTDVKNFRSLVQSLTGKPTAGEVKTDKKRANPRVSTSQEPVCRDHQPANRLTGFTGLLANGGNHQVKEEWGSGDHKRTSNTNTYFDLEGLIQDVGEDYFSSFPVRSSSSSQVEGFIFNNNHNTNNNFDAKVADILLWRNEKNTFVSFVVLNLLYYWFFSSGSTFTSSAAQLLFVLAVALYGLSFVPSKIFGFLQVKKIPPWRFEISESAVRDLSKDIVAAWNHGVHSLNSLSRGGDWIKFFKGFDIEGIVGPKGMVTSGQLVSYKCEGLRCCCYPFRQKVTCYGKLGLHRYNLIQGTSFELQDLIKFNMRYCGASTFYITLEARDTVTRGPLQIFQVCAEEKDFGYLNVVCSVARIKGGETTGGASETTGGASETTDRSELLSTHWILLYLELVLCIEYGYGNFSEVTFRGLAIDGTDESVERKAVIKSMFNELTGSLALQGTLCNGETPISAEEYFKFGNGSFEILVLDVRSMSCGSFDPCTDLLILVVETVRFLPQIGRSMTPRSTGLRQSTRKFKAYFNKSPP</sequence>
<dbReference type="PANTHER" id="PTHR31260:SF58">
    <property type="entry name" value="C2 DOMAIN-CONTAINING PROTEIN"/>
    <property type="match status" value="1"/>
</dbReference>
<reference evidence="10 11" key="1">
    <citation type="journal article" date="2020" name="BMC Genomics">
        <title>Intraspecific diversification of the crop wild relative Brassica cretica Lam. using demographic model selection.</title>
        <authorList>
            <person name="Kioukis A."/>
            <person name="Michalopoulou V.A."/>
            <person name="Briers L."/>
            <person name="Pirintsos S."/>
            <person name="Studholme D.J."/>
            <person name="Pavlidis P."/>
            <person name="Sarris P.F."/>
        </authorList>
    </citation>
    <scope>NUCLEOTIDE SEQUENCE [LARGE SCALE GENOMIC DNA]</scope>
    <source>
        <strain evidence="11">cv. PFS-1207/04</strain>
    </source>
</reference>
<feature type="transmembrane region" description="Helical" evidence="7">
    <location>
        <begin position="215"/>
        <end position="238"/>
    </location>
</feature>
<gene>
    <name evidence="10" type="ORF">DY000_02028678</name>
</gene>
<keyword evidence="5 7" id="KW-0472">Membrane</keyword>
<evidence type="ECO:0000256" key="3">
    <source>
        <dbReference type="ARBA" id="ARBA00022824"/>
    </source>
</evidence>